<sequence length="409" mass="46188">MIREKLVPEDDTMVSILSACSNLEIQEIERWVRVLSEFGTPDDKYGDVCCDSVDTVLVYLYGKWGKIDKSMEVFDKITDRGEARRSVLPWNTIIGCYTQNSRPIEALCLFRLMVAERSPRPNHVTMVNVLSSCAQVGDLELGRWVHKYMKKNKGTKSLIETNTILATAFIDMYSKCGDLRGAIEVFDGMVIKDLVSFNAMIMGFAINGEGKEALKLFTKMEQISIHPNTGTFLGLLSACNHSGLVDEGRRIFREMGQKFLVLPELEHYSCYTDLLARFGHIDEALEVVSSMAIEPNSLVWGALLGGCLVNSRFDVARDIAKRIVKADLDNSGGYVMLSNLYAKDRRWSEILELRGMMRERGVRKQPGCSWISIDGVVHEFLVGSTSHPQIQRIFYTLQGLFNEMRSLSY</sequence>
<name>A0A200QJQ3_MACCD</name>
<accession>A0A200QJQ3</accession>
<dbReference type="InterPro" id="IPR046960">
    <property type="entry name" value="PPR_At4g14850-like_plant"/>
</dbReference>
<dbReference type="AlphaFoldDB" id="A0A200QJQ3"/>
<dbReference type="PANTHER" id="PTHR47926">
    <property type="entry name" value="PENTATRICOPEPTIDE REPEAT-CONTAINING PROTEIN"/>
    <property type="match status" value="1"/>
</dbReference>
<dbReference type="Pfam" id="PF13041">
    <property type="entry name" value="PPR_2"/>
    <property type="match status" value="1"/>
</dbReference>
<evidence type="ECO:0000256" key="1">
    <source>
        <dbReference type="ARBA" id="ARBA00022737"/>
    </source>
</evidence>
<dbReference type="EMBL" id="MVGT01001861">
    <property type="protein sequence ID" value="OVA10661.1"/>
    <property type="molecule type" value="Genomic_DNA"/>
</dbReference>
<dbReference type="Proteomes" id="UP000195402">
    <property type="component" value="Unassembled WGS sequence"/>
</dbReference>
<dbReference type="InterPro" id="IPR011990">
    <property type="entry name" value="TPR-like_helical_dom_sf"/>
</dbReference>
<dbReference type="FunFam" id="1.25.40.10:FF:000184">
    <property type="entry name" value="Pentatricopeptide repeat-containing protein, chloroplastic"/>
    <property type="match status" value="1"/>
</dbReference>
<dbReference type="InterPro" id="IPR002885">
    <property type="entry name" value="PPR_rpt"/>
</dbReference>
<dbReference type="Gene3D" id="1.25.40.10">
    <property type="entry name" value="Tetratricopeptide repeat domain"/>
    <property type="match status" value="2"/>
</dbReference>
<protein>
    <submittedName>
        <fullName evidence="3">Pentatricopeptide repeat</fullName>
    </submittedName>
</protein>
<comment type="caution">
    <text evidence="3">The sequence shown here is derived from an EMBL/GenBank/DDBJ whole genome shotgun (WGS) entry which is preliminary data.</text>
</comment>
<evidence type="ECO:0000313" key="3">
    <source>
        <dbReference type="EMBL" id="OVA10661.1"/>
    </source>
</evidence>
<proteinExistence type="predicted"/>
<evidence type="ECO:0000256" key="2">
    <source>
        <dbReference type="PROSITE-ProRule" id="PRU00708"/>
    </source>
</evidence>
<dbReference type="OrthoDB" id="1865464at2759"/>
<dbReference type="GO" id="GO:0009451">
    <property type="term" value="P:RNA modification"/>
    <property type="evidence" value="ECO:0007669"/>
    <property type="project" value="InterPro"/>
</dbReference>
<keyword evidence="1" id="KW-0677">Repeat</keyword>
<dbReference type="NCBIfam" id="TIGR00756">
    <property type="entry name" value="PPR"/>
    <property type="match status" value="2"/>
</dbReference>
<dbReference type="PROSITE" id="PS51375">
    <property type="entry name" value="PPR"/>
    <property type="match status" value="1"/>
</dbReference>
<dbReference type="OMA" id="RLIGHYP"/>
<dbReference type="InterPro" id="IPR046848">
    <property type="entry name" value="E_motif"/>
</dbReference>
<dbReference type="InParanoid" id="A0A200QJQ3"/>
<organism evidence="3 4">
    <name type="scientific">Macleaya cordata</name>
    <name type="common">Five-seeded plume-poppy</name>
    <name type="synonym">Bocconia cordata</name>
    <dbReference type="NCBI Taxonomy" id="56857"/>
    <lineage>
        <taxon>Eukaryota</taxon>
        <taxon>Viridiplantae</taxon>
        <taxon>Streptophyta</taxon>
        <taxon>Embryophyta</taxon>
        <taxon>Tracheophyta</taxon>
        <taxon>Spermatophyta</taxon>
        <taxon>Magnoliopsida</taxon>
        <taxon>Ranunculales</taxon>
        <taxon>Papaveraceae</taxon>
        <taxon>Papaveroideae</taxon>
        <taxon>Macleaya</taxon>
    </lineage>
</organism>
<keyword evidence="4" id="KW-1185">Reference proteome</keyword>
<dbReference type="GO" id="GO:0003723">
    <property type="term" value="F:RNA binding"/>
    <property type="evidence" value="ECO:0007669"/>
    <property type="project" value="InterPro"/>
</dbReference>
<dbReference type="Pfam" id="PF20431">
    <property type="entry name" value="E_motif"/>
    <property type="match status" value="1"/>
</dbReference>
<reference evidence="3 4" key="1">
    <citation type="journal article" date="2017" name="Mol. Plant">
        <title>The Genome of Medicinal Plant Macleaya cordata Provides New Insights into Benzylisoquinoline Alkaloids Metabolism.</title>
        <authorList>
            <person name="Liu X."/>
            <person name="Liu Y."/>
            <person name="Huang P."/>
            <person name="Ma Y."/>
            <person name="Qing Z."/>
            <person name="Tang Q."/>
            <person name="Cao H."/>
            <person name="Cheng P."/>
            <person name="Zheng Y."/>
            <person name="Yuan Z."/>
            <person name="Zhou Y."/>
            <person name="Liu J."/>
            <person name="Tang Z."/>
            <person name="Zhuo Y."/>
            <person name="Zhang Y."/>
            <person name="Yu L."/>
            <person name="Huang J."/>
            <person name="Yang P."/>
            <person name="Peng Q."/>
            <person name="Zhang J."/>
            <person name="Jiang W."/>
            <person name="Zhang Z."/>
            <person name="Lin K."/>
            <person name="Ro D.K."/>
            <person name="Chen X."/>
            <person name="Xiong X."/>
            <person name="Shang Y."/>
            <person name="Huang S."/>
            <person name="Zeng J."/>
        </authorList>
    </citation>
    <scope>NUCLEOTIDE SEQUENCE [LARGE SCALE GENOMIC DNA]</scope>
    <source>
        <strain evidence="4">cv. BLH2017</strain>
        <tissue evidence="3">Root</tissue>
    </source>
</reference>
<dbReference type="Pfam" id="PF01535">
    <property type="entry name" value="PPR"/>
    <property type="match status" value="4"/>
</dbReference>
<dbReference type="PANTHER" id="PTHR47926:SF358">
    <property type="entry name" value="PENTATRICOPEPTIDE REPEAT-CONTAINING PROTEIN-RELATED"/>
    <property type="match status" value="1"/>
</dbReference>
<gene>
    <name evidence="3" type="ORF">BVC80_59g53</name>
</gene>
<feature type="repeat" description="PPR" evidence="2">
    <location>
        <begin position="193"/>
        <end position="227"/>
    </location>
</feature>
<evidence type="ECO:0000313" key="4">
    <source>
        <dbReference type="Proteomes" id="UP000195402"/>
    </source>
</evidence>